<feature type="transmembrane region" description="Helical" evidence="12">
    <location>
        <begin position="179"/>
        <end position="198"/>
    </location>
</feature>
<comment type="subcellular location">
    <subcellularLocation>
        <location evidence="12">Cell membrane</location>
        <topology evidence="12">Multi-pass membrane protein</topology>
    </subcellularLocation>
    <subcellularLocation>
        <location evidence="1">Membrane</location>
        <topology evidence="1">Multi-pass membrane protein</topology>
    </subcellularLocation>
</comment>
<evidence type="ECO:0000256" key="11">
    <source>
        <dbReference type="ARBA" id="ARBA00023136"/>
    </source>
</evidence>
<dbReference type="RefSeq" id="WP_146648086.1">
    <property type="nucleotide sequence ID" value="NZ_CP012333.1"/>
</dbReference>
<accession>A0A0K1PU22</accession>
<evidence type="ECO:0000313" key="16">
    <source>
        <dbReference type="Proteomes" id="UP000064967"/>
    </source>
</evidence>
<evidence type="ECO:0000256" key="7">
    <source>
        <dbReference type="ARBA" id="ARBA00022847"/>
    </source>
</evidence>
<dbReference type="OrthoDB" id="9805577at2"/>
<dbReference type="InterPro" id="IPR023051">
    <property type="entry name" value="Kup"/>
</dbReference>
<feature type="transmembrane region" description="Helical" evidence="12">
    <location>
        <begin position="378"/>
        <end position="399"/>
    </location>
</feature>
<dbReference type="HAMAP" id="MF_01522">
    <property type="entry name" value="Kup"/>
    <property type="match status" value="1"/>
</dbReference>
<dbReference type="Proteomes" id="UP000064967">
    <property type="component" value="Chromosome"/>
</dbReference>
<evidence type="ECO:0000259" key="14">
    <source>
        <dbReference type="Pfam" id="PF22776"/>
    </source>
</evidence>
<evidence type="ECO:0000256" key="5">
    <source>
        <dbReference type="ARBA" id="ARBA00022538"/>
    </source>
</evidence>
<comment type="catalytic activity">
    <reaction evidence="12">
        <text>K(+)(in) + H(+)(in) = K(+)(out) + H(+)(out)</text>
        <dbReference type="Rhea" id="RHEA:28490"/>
        <dbReference type="ChEBI" id="CHEBI:15378"/>
        <dbReference type="ChEBI" id="CHEBI:29103"/>
    </reaction>
</comment>
<gene>
    <name evidence="12" type="primary">kup</name>
    <name evidence="15" type="ORF">AKJ09_03525</name>
</gene>
<keyword evidence="9 12" id="KW-1133">Transmembrane helix</keyword>
<feature type="transmembrane region" description="Helical" evidence="12">
    <location>
        <begin position="251"/>
        <end position="275"/>
    </location>
</feature>
<dbReference type="Pfam" id="PF02705">
    <property type="entry name" value="K_trans"/>
    <property type="match status" value="1"/>
</dbReference>
<feature type="transmembrane region" description="Helical" evidence="12">
    <location>
        <begin position="113"/>
        <end position="131"/>
    </location>
</feature>
<dbReference type="InterPro" id="IPR003855">
    <property type="entry name" value="K+_transporter"/>
</dbReference>
<keyword evidence="3 12" id="KW-0813">Transport</keyword>
<reference evidence="15 16" key="1">
    <citation type="submission" date="2015-08" db="EMBL/GenBank/DDBJ databases">
        <authorList>
            <person name="Babu N.S."/>
            <person name="Beckwith C.J."/>
            <person name="Beseler K.G."/>
            <person name="Brison A."/>
            <person name="Carone J.V."/>
            <person name="Caskin T.P."/>
            <person name="Diamond M."/>
            <person name="Durham M.E."/>
            <person name="Foxe J.M."/>
            <person name="Go M."/>
            <person name="Henderson B.A."/>
            <person name="Jones I.B."/>
            <person name="McGettigan J.A."/>
            <person name="Micheletti S.J."/>
            <person name="Nasrallah M.E."/>
            <person name="Ortiz D."/>
            <person name="Piller C.R."/>
            <person name="Privatt S.R."/>
            <person name="Schneider S.L."/>
            <person name="Sharp S."/>
            <person name="Smith T.C."/>
            <person name="Stanton J.D."/>
            <person name="Ullery H.E."/>
            <person name="Wilson R.J."/>
            <person name="Serrano M.G."/>
            <person name="Buck G."/>
            <person name="Lee V."/>
            <person name="Wang Y."/>
            <person name="Carvalho R."/>
            <person name="Voegtly L."/>
            <person name="Shi R."/>
            <person name="Duckworth R."/>
            <person name="Johnson A."/>
            <person name="Loviza R."/>
            <person name="Walstead R."/>
            <person name="Shah Z."/>
            <person name="Kiflezghi M."/>
            <person name="Wade K."/>
            <person name="Ball S.L."/>
            <person name="Bradley K.W."/>
            <person name="Asai D.J."/>
            <person name="Bowman C.A."/>
            <person name="Russell D.A."/>
            <person name="Pope W.H."/>
            <person name="Jacobs-Sera D."/>
            <person name="Hendrix R.W."/>
            <person name="Hatfull G.F."/>
        </authorList>
    </citation>
    <scope>NUCLEOTIDE SEQUENCE [LARGE SCALE GENOMIC DNA]</scope>
    <source>
        <strain evidence="15 16">DSM 27648</strain>
    </source>
</reference>
<evidence type="ECO:0000256" key="2">
    <source>
        <dbReference type="ARBA" id="ARBA00007019"/>
    </source>
</evidence>
<evidence type="ECO:0000256" key="6">
    <source>
        <dbReference type="ARBA" id="ARBA00022692"/>
    </source>
</evidence>
<dbReference type="AlphaFoldDB" id="A0A0K1PU22"/>
<dbReference type="KEGG" id="llu:AKJ09_03525"/>
<comment type="function">
    <text evidence="12">Transport of potassium into the cell. Likely operates as a K(+):H(+) symporter.</text>
</comment>
<evidence type="ECO:0000256" key="12">
    <source>
        <dbReference type="HAMAP-Rule" id="MF_01522"/>
    </source>
</evidence>
<dbReference type="PANTHER" id="PTHR30540:SF79">
    <property type="entry name" value="LOW AFFINITY POTASSIUM TRANSPORT SYSTEM PROTEIN KUP"/>
    <property type="match status" value="1"/>
</dbReference>
<feature type="domain" description="K+ potassium transporter integral membrane" evidence="13">
    <location>
        <begin position="27"/>
        <end position="503"/>
    </location>
</feature>
<dbReference type="InterPro" id="IPR053952">
    <property type="entry name" value="K_trans_C"/>
</dbReference>
<evidence type="ECO:0000256" key="10">
    <source>
        <dbReference type="ARBA" id="ARBA00023065"/>
    </source>
</evidence>
<name>A0A0K1PU22_9BACT</name>
<feature type="transmembrane region" description="Helical" evidence="12">
    <location>
        <begin position="328"/>
        <end position="352"/>
    </location>
</feature>
<proteinExistence type="inferred from homology"/>
<keyword evidence="8 12" id="KW-0630">Potassium</keyword>
<feature type="transmembrane region" description="Helical" evidence="12">
    <location>
        <begin position="464"/>
        <end position="482"/>
    </location>
</feature>
<protein>
    <recommendedName>
        <fullName evidence="12">Probable potassium transport system protein Kup</fullName>
    </recommendedName>
</protein>
<dbReference type="PATRIC" id="fig|1391654.3.peg.3568"/>
<evidence type="ECO:0000256" key="3">
    <source>
        <dbReference type="ARBA" id="ARBA00022448"/>
    </source>
</evidence>
<evidence type="ECO:0000313" key="15">
    <source>
        <dbReference type="EMBL" id="AKU96861.1"/>
    </source>
</evidence>
<feature type="transmembrane region" description="Helical" evidence="12">
    <location>
        <begin position="63"/>
        <end position="83"/>
    </location>
</feature>
<dbReference type="GO" id="GO:0005886">
    <property type="term" value="C:plasma membrane"/>
    <property type="evidence" value="ECO:0007669"/>
    <property type="project" value="UniProtKB-SubCell"/>
</dbReference>
<keyword evidence="7 12" id="KW-0769">Symport</keyword>
<keyword evidence="5 12" id="KW-0633">Potassium transport</keyword>
<keyword evidence="6 12" id="KW-0812">Transmembrane</keyword>
<evidence type="ECO:0000256" key="4">
    <source>
        <dbReference type="ARBA" id="ARBA00022475"/>
    </source>
</evidence>
<sequence length="663" mass="71298">MSSAAEHAGEVTHAPKITGLADLSKLSLAALGVVYGDIGTSPLYALKECFSGEHGVEVNPQNVLGIVSLVFWSLTLVIVVKYMTFVMRADNHGEGGILALLALLKPKAGEKTLALRIYVMLGLFGAALLYGDGVITPAISVLSAVEGLGAGQPNEAAATKVTEATVEGFHAHLTFSEALSSKPVIVAITVVILVVLFLAQRRGTAKVGAVFGPTMLLWLVTIAGLGSSWIVKHPSILFAINPHYAARFFMAHGVHGFLILGAVVLCITGGEALYADMGHFGKKPIRAAWFFAVYPALLLCYFGQGALLLEKGNVDNPFYAMVSGMWRYPLVAIATLATIVASQALISGAFSLTQQAVQLGFWPRVTIRHTSGEAEGQIFIPEINTALMVACIALVITLQESSKLAAAYGIAVTGTMSITSLLFYGVVRRWGWSALASTALVGFFLIIDLSFFSANVNKIHEGGWFPLAVGVGVFTLMTTWHAGRVRLGESIRAATLPMTVFLEDLAMTKPHRVKGSAIFMTSNPDGAPPAMLHHFKHNKVLHEQVVLLSIQTRHVPELAPSARIEKIVDLGQGLYQVVAVYGFMQTPNVIEVLDLCRKAGLQTHAADTSFFLGRETLLITDRRGMATWRKQLFSFMSRNARPANAFFSIPSNRVVELGTQIEL</sequence>
<evidence type="ECO:0000259" key="13">
    <source>
        <dbReference type="Pfam" id="PF02705"/>
    </source>
</evidence>
<evidence type="ECO:0000256" key="9">
    <source>
        <dbReference type="ARBA" id="ARBA00022989"/>
    </source>
</evidence>
<dbReference type="Pfam" id="PF22776">
    <property type="entry name" value="K_trans_C"/>
    <property type="match status" value="1"/>
</dbReference>
<feature type="transmembrane region" description="Helical" evidence="12">
    <location>
        <begin position="210"/>
        <end position="231"/>
    </location>
</feature>
<keyword evidence="16" id="KW-1185">Reference proteome</keyword>
<organism evidence="15 16">
    <name type="scientific">Labilithrix luteola</name>
    <dbReference type="NCBI Taxonomy" id="1391654"/>
    <lineage>
        <taxon>Bacteria</taxon>
        <taxon>Pseudomonadati</taxon>
        <taxon>Myxococcota</taxon>
        <taxon>Polyangia</taxon>
        <taxon>Polyangiales</taxon>
        <taxon>Labilitrichaceae</taxon>
        <taxon>Labilithrix</taxon>
    </lineage>
</organism>
<comment type="similarity">
    <text evidence="2 12">Belongs to the HAK/KUP transporter (TC 2.A.72) family.</text>
</comment>
<dbReference type="EMBL" id="CP012333">
    <property type="protein sequence ID" value="AKU96861.1"/>
    <property type="molecule type" value="Genomic_DNA"/>
</dbReference>
<keyword evidence="11 12" id="KW-0472">Membrane</keyword>
<evidence type="ECO:0000256" key="1">
    <source>
        <dbReference type="ARBA" id="ARBA00004141"/>
    </source>
</evidence>
<evidence type="ECO:0000256" key="8">
    <source>
        <dbReference type="ARBA" id="ARBA00022958"/>
    </source>
</evidence>
<keyword evidence="4 12" id="KW-1003">Cell membrane</keyword>
<dbReference type="GO" id="GO:0015079">
    <property type="term" value="F:potassium ion transmembrane transporter activity"/>
    <property type="evidence" value="ECO:0007669"/>
    <property type="project" value="UniProtKB-UniRule"/>
</dbReference>
<dbReference type="InterPro" id="IPR053951">
    <property type="entry name" value="K_trans_N"/>
</dbReference>
<feature type="transmembrane region" description="Helical" evidence="12">
    <location>
        <begin position="405"/>
        <end position="427"/>
    </location>
</feature>
<dbReference type="PANTHER" id="PTHR30540">
    <property type="entry name" value="OSMOTIC STRESS POTASSIUM TRANSPORTER"/>
    <property type="match status" value="1"/>
</dbReference>
<keyword evidence="10 12" id="KW-0406">Ion transport</keyword>
<feature type="domain" description="K+ potassium transporter C-terminal" evidence="14">
    <location>
        <begin position="515"/>
        <end position="663"/>
    </location>
</feature>
<dbReference type="GO" id="GO:0015293">
    <property type="term" value="F:symporter activity"/>
    <property type="evidence" value="ECO:0007669"/>
    <property type="project" value="UniProtKB-UniRule"/>
</dbReference>
<feature type="transmembrane region" description="Helical" evidence="12">
    <location>
        <begin position="434"/>
        <end position="452"/>
    </location>
</feature>
<feature type="transmembrane region" description="Helical" evidence="12">
    <location>
        <begin position="287"/>
        <end position="308"/>
    </location>
</feature>